<dbReference type="Proteomes" id="UP001419268">
    <property type="component" value="Unassembled WGS sequence"/>
</dbReference>
<dbReference type="AlphaFoldDB" id="A0AAP0KUJ9"/>
<feature type="compositionally biased region" description="Polar residues" evidence="1">
    <location>
        <begin position="115"/>
        <end position="133"/>
    </location>
</feature>
<proteinExistence type="predicted"/>
<evidence type="ECO:0000313" key="2">
    <source>
        <dbReference type="EMBL" id="KAK9158510.1"/>
    </source>
</evidence>
<dbReference type="EMBL" id="JBBNAG010000002">
    <property type="protein sequence ID" value="KAK9158510.1"/>
    <property type="molecule type" value="Genomic_DNA"/>
</dbReference>
<feature type="compositionally biased region" description="Basic and acidic residues" evidence="1">
    <location>
        <begin position="136"/>
        <end position="152"/>
    </location>
</feature>
<evidence type="ECO:0000313" key="3">
    <source>
        <dbReference type="Proteomes" id="UP001419268"/>
    </source>
</evidence>
<feature type="compositionally biased region" description="Basic and acidic residues" evidence="1">
    <location>
        <begin position="82"/>
        <end position="92"/>
    </location>
</feature>
<evidence type="ECO:0000256" key="1">
    <source>
        <dbReference type="SAM" id="MobiDB-lite"/>
    </source>
</evidence>
<comment type="caution">
    <text evidence="2">The sequence shown here is derived from an EMBL/GenBank/DDBJ whole genome shotgun (WGS) entry which is preliminary data.</text>
</comment>
<protein>
    <submittedName>
        <fullName evidence="2">Uncharacterized protein</fullName>
    </submittedName>
</protein>
<sequence length="223" mass="25700">MRREKIEKGERRQRERTRERERESEEERDGGTSPGEKTRRAAEAADEGGVTMAPKTVDHHQQQRCNGGMAQPSQTERSRRRPREDSAGKHDTTTGTIAPSTLQEAYERAMDGESFGSTRNGVPVALSTSSHSMRGSGDDQRKTRRSWQRDQPHSVLRFHRMRRIWRQLARDRVRDPVECTDKDSDLVMHRDKDMDMFQLERSRRSPARHGGAQLVAEEPSHTE</sequence>
<accession>A0AAP0KUJ9</accession>
<feature type="region of interest" description="Disordered" evidence="1">
    <location>
        <begin position="200"/>
        <end position="223"/>
    </location>
</feature>
<name>A0AAP0KUJ9_9MAGN</name>
<keyword evidence="3" id="KW-1185">Reference proteome</keyword>
<reference evidence="2 3" key="1">
    <citation type="submission" date="2024-01" db="EMBL/GenBank/DDBJ databases">
        <title>Genome assemblies of Stephania.</title>
        <authorList>
            <person name="Yang L."/>
        </authorList>
    </citation>
    <scope>NUCLEOTIDE SEQUENCE [LARGE SCALE GENOMIC DNA]</scope>
    <source>
        <strain evidence="2">JXDWG</strain>
        <tissue evidence="2">Leaf</tissue>
    </source>
</reference>
<gene>
    <name evidence="2" type="ORF">Scep_005084</name>
</gene>
<feature type="region of interest" description="Disordered" evidence="1">
    <location>
        <begin position="113"/>
        <end position="152"/>
    </location>
</feature>
<organism evidence="2 3">
    <name type="scientific">Stephania cephalantha</name>
    <dbReference type="NCBI Taxonomy" id="152367"/>
    <lineage>
        <taxon>Eukaryota</taxon>
        <taxon>Viridiplantae</taxon>
        <taxon>Streptophyta</taxon>
        <taxon>Embryophyta</taxon>
        <taxon>Tracheophyta</taxon>
        <taxon>Spermatophyta</taxon>
        <taxon>Magnoliopsida</taxon>
        <taxon>Ranunculales</taxon>
        <taxon>Menispermaceae</taxon>
        <taxon>Menispermoideae</taxon>
        <taxon>Cissampelideae</taxon>
        <taxon>Stephania</taxon>
    </lineage>
</organism>
<feature type="compositionally biased region" description="Basic and acidic residues" evidence="1">
    <location>
        <begin position="1"/>
        <end position="25"/>
    </location>
</feature>
<feature type="region of interest" description="Disordered" evidence="1">
    <location>
        <begin position="1"/>
        <end position="101"/>
    </location>
</feature>